<keyword evidence="11" id="KW-1185">Reference proteome</keyword>
<evidence type="ECO:0000256" key="7">
    <source>
        <dbReference type="PROSITE-ProRule" id="PRU01091"/>
    </source>
</evidence>
<evidence type="ECO:0000259" key="9">
    <source>
        <dbReference type="PROSITE" id="PS51755"/>
    </source>
</evidence>
<feature type="DNA-binding region" description="OmpR/PhoB-type" evidence="7">
    <location>
        <begin position="133"/>
        <end position="232"/>
    </location>
</feature>
<dbReference type="Pfam" id="PF00486">
    <property type="entry name" value="Trans_reg_C"/>
    <property type="match status" value="1"/>
</dbReference>
<dbReference type="InterPro" id="IPR036388">
    <property type="entry name" value="WH-like_DNA-bd_sf"/>
</dbReference>
<dbReference type="CDD" id="cd00383">
    <property type="entry name" value="trans_reg_C"/>
    <property type="match status" value="1"/>
</dbReference>
<evidence type="ECO:0000256" key="5">
    <source>
        <dbReference type="ARBA" id="ARBA00023163"/>
    </source>
</evidence>
<dbReference type="PROSITE" id="PS51755">
    <property type="entry name" value="OMPR_PHOB"/>
    <property type="match status" value="1"/>
</dbReference>
<dbReference type="Gene3D" id="3.40.50.2300">
    <property type="match status" value="1"/>
</dbReference>
<dbReference type="InterPro" id="IPR011006">
    <property type="entry name" value="CheY-like_superfamily"/>
</dbReference>
<evidence type="ECO:0000256" key="3">
    <source>
        <dbReference type="ARBA" id="ARBA00023015"/>
    </source>
</evidence>
<evidence type="ECO:0000313" key="11">
    <source>
        <dbReference type="Proteomes" id="UP000479639"/>
    </source>
</evidence>
<dbReference type="AlphaFoldDB" id="A0A7C8FX24"/>
<dbReference type="SUPFAM" id="SSF46894">
    <property type="entry name" value="C-terminal effector domain of the bipartite response regulators"/>
    <property type="match status" value="1"/>
</dbReference>
<feature type="domain" description="Response regulatory" evidence="8">
    <location>
        <begin position="3"/>
        <end position="117"/>
    </location>
</feature>
<dbReference type="Gene3D" id="1.10.10.10">
    <property type="entry name" value="Winged helix-like DNA-binding domain superfamily/Winged helix DNA-binding domain"/>
    <property type="match status" value="1"/>
</dbReference>
<evidence type="ECO:0000259" key="8">
    <source>
        <dbReference type="PROSITE" id="PS50110"/>
    </source>
</evidence>
<dbReference type="RefSeq" id="WP_151430198.1">
    <property type="nucleotide sequence ID" value="NZ_JANJZI010000010.1"/>
</dbReference>
<evidence type="ECO:0000256" key="2">
    <source>
        <dbReference type="ARBA" id="ARBA00023012"/>
    </source>
</evidence>
<dbReference type="SUPFAM" id="SSF52172">
    <property type="entry name" value="CheY-like"/>
    <property type="match status" value="1"/>
</dbReference>
<dbReference type="InterPro" id="IPR016032">
    <property type="entry name" value="Sig_transdc_resp-reg_C-effctor"/>
</dbReference>
<dbReference type="Gene3D" id="6.10.250.690">
    <property type="match status" value="1"/>
</dbReference>
<evidence type="ECO:0000256" key="6">
    <source>
        <dbReference type="PROSITE-ProRule" id="PRU00169"/>
    </source>
</evidence>
<keyword evidence="5" id="KW-0804">Transcription</keyword>
<keyword evidence="2" id="KW-0902">Two-component regulatory system</keyword>
<dbReference type="CDD" id="cd17574">
    <property type="entry name" value="REC_OmpR"/>
    <property type="match status" value="1"/>
</dbReference>
<dbReference type="GO" id="GO:0032993">
    <property type="term" value="C:protein-DNA complex"/>
    <property type="evidence" value="ECO:0007669"/>
    <property type="project" value="TreeGrafter"/>
</dbReference>
<gene>
    <name evidence="10" type="ORF">F8D48_05075</name>
</gene>
<dbReference type="SMART" id="SM00448">
    <property type="entry name" value="REC"/>
    <property type="match status" value="1"/>
</dbReference>
<dbReference type="Pfam" id="PF00072">
    <property type="entry name" value="Response_reg"/>
    <property type="match status" value="1"/>
</dbReference>
<evidence type="ECO:0000256" key="1">
    <source>
        <dbReference type="ARBA" id="ARBA00022553"/>
    </source>
</evidence>
<organism evidence="10 11">
    <name type="scientific">Adlercreutzia muris</name>
    <dbReference type="NCBI Taxonomy" id="1796610"/>
    <lineage>
        <taxon>Bacteria</taxon>
        <taxon>Bacillati</taxon>
        <taxon>Actinomycetota</taxon>
        <taxon>Coriobacteriia</taxon>
        <taxon>Eggerthellales</taxon>
        <taxon>Eggerthellaceae</taxon>
        <taxon>Adlercreutzia</taxon>
    </lineage>
</organism>
<dbReference type="GO" id="GO:0005829">
    <property type="term" value="C:cytosol"/>
    <property type="evidence" value="ECO:0007669"/>
    <property type="project" value="TreeGrafter"/>
</dbReference>
<dbReference type="EMBL" id="WAJS01000012">
    <property type="protein sequence ID" value="KAB1650666.1"/>
    <property type="molecule type" value="Genomic_DNA"/>
</dbReference>
<protein>
    <submittedName>
        <fullName evidence="10">Response regulator transcription factor</fullName>
    </submittedName>
</protein>
<keyword evidence="3" id="KW-0805">Transcription regulation</keyword>
<sequence length="238" mass="26848">MCKIMLIDDDPSLQLALRHIVTDEGYAFCGATDGRQGLAMLDEEHPDLLLLDIMMPKMNGYEVCQEMRDQGRRIPVIFLSSKGDIVDKGMGFKAGADDYLVKPFDNEELLMRIEAHLRRYKSDLAAARARKALPVIRAGDLEIDLAGHEVRKRGEVVELTNKEFQTLALLASHAGQAFTREQIYEHLWDEDCVVDGNSITVFIRRIREKIEDKASQPAYVLTVWGVGYKFAADFGSAR</sequence>
<feature type="modified residue" description="4-aspartylphosphate" evidence="6">
    <location>
        <position position="52"/>
    </location>
</feature>
<dbReference type="InterPro" id="IPR039420">
    <property type="entry name" value="WalR-like"/>
</dbReference>
<evidence type="ECO:0000256" key="4">
    <source>
        <dbReference type="ARBA" id="ARBA00023125"/>
    </source>
</evidence>
<dbReference type="GO" id="GO:0000976">
    <property type="term" value="F:transcription cis-regulatory region binding"/>
    <property type="evidence" value="ECO:0007669"/>
    <property type="project" value="TreeGrafter"/>
</dbReference>
<keyword evidence="4 7" id="KW-0238">DNA-binding</keyword>
<dbReference type="InterPro" id="IPR001789">
    <property type="entry name" value="Sig_transdc_resp-reg_receiver"/>
</dbReference>
<dbReference type="PANTHER" id="PTHR48111:SF1">
    <property type="entry name" value="TWO-COMPONENT RESPONSE REGULATOR ORR33"/>
    <property type="match status" value="1"/>
</dbReference>
<dbReference type="Proteomes" id="UP000479639">
    <property type="component" value="Unassembled WGS sequence"/>
</dbReference>
<dbReference type="FunFam" id="1.10.10.10:FF:000018">
    <property type="entry name" value="DNA-binding response regulator ResD"/>
    <property type="match status" value="1"/>
</dbReference>
<evidence type="ECO:0000313" key="10">
    <source>
        <dbReference type="EMBL" id="KAB1650666.1"/>
    </source>
</evidence>
<dbReference type="GO" id="GO:0006355">
    <property type="term" value="P:regulation of DNA-templated transcription"/>
    <property type="evidence" value="ECO:0007669"/>
    <property type="project" value="InterPro"/>
</dbReference>
<keyword evidence="1 6" id="KW-0597">Phosphoprotein</keyword>
<feature type="domain" description="OmpR/PhoB-type" evidence="9">
    <location>
        <begin position="133"/>
        <end position="232"/>
    </location>
</feature>
<comment type="caution">
    <text evidence="10">The sequence shown here is derived from an EMBL/GenBank/DDBJ whole genome shotgun (WGS) entry which is preliminary data.</text>
</comment>
<name>A0A7C8FX24_9ACTN</name>
<dbReference type="InterPro" id="IPR001867">
    <property type="entry name" value="OmpR/PhoB-type_DNA-bd"/>
</dbReference>
<dbReference type="PROSITE" id="PS50110">
    <property type="entry name" value="RESPONSE_REGULATORY"/>
    <property type="match status" value="1"/>
</dbReference>
<accession>A0A7C8FX24</accession>
<dbReference type="SMART" id="SM00862">
    <property type="entry name" value="Trans_reg_C"/>
    <property type="match status" value="1"/>
</dbReference>
<dbReference type="PANTHER" id="PTHR48111">
    <property type="entry name" value="REGULATOR OF RPOS"/>
    <property type="match status" value="1"/>
</dbReference>
<proteinExistence type="predicted"/>
<dbReference type="GO" id="GO:0000156">
    <property type="term" value="F:phosphorelay response regulator activity"/>
    <property type="evidence" value="ECO:0007669"/>
    <property type="project" value="TreeGrafter"/>
</dbReference>
<reference evidence="10 11" key="1">
    <citation type="submission" date="2019-09" db="EMBL/GenBank/DDBJ databases">
        <title>Whole genome shotgun sequencing (WGS) of Ellagibacter isourolithinifaciens DSM 104140(T) and Adlercreutzia muris DSM 29508(T).</title>
        <authorList>
            <person name="Stoll D.A."/>
            <person name="Danylec N."/>
            <person name="Huch M."/>
        </authorList>
    </citation>
    <scope>NUCLEOTIDE SEQUENCE [LARGE SCALE GENOMIC DNA]</scope>
    <source>
        <strain evidence="10 11">DSM 29508</strain>
    </source>
</reference>